<name>A0A7W0C6V6_9BACT</name>
<dbReference type="AlphaFoldDB" id="A0A7W0C6V6"/>
<dbReference type="EMBL" id="JACDUS010000001">
    <property type="protein sequence ID" value="MBA2880238.1"/>
    <property type="molecule type" value="Genomic_DNA"/>
</dbReference>
<dbReference type="SUPFAM" id="SSF75169">
    <property type="entry name" value="DsrEFH-like"/>
    <property type="match status" value="1"/>
</dbReference>
<sequence length="168" mass="18278">MKTKNMILTMVVFVSVLVLLVAAGPSPAGEYKALQGTDSVDTIFDFREGDPAGALVHLSLAHKTFTDKAIQNVSEKPRFVVVFMGGAVKLLSSDRSAFTQEQRKTLAKMDNVISKMVKDGIKLEVCLYAVDFFGVDPESISPEIDVVPNGWISSIGYQTNGYALVPIY</sequence>
<dbReference type="RefSeq" id="WP_220128259.1">
    <property type="nucleotide sequence ID" value="NZ_JACDUS010000001.1"/>
</dbReference>
<reference evidence="1 2" key="1">
    <citation type="submission" date="2020-07" db="EMBL/GenBank/DDBJ databases">
        <title>Genomic Encyclopedia of Type Strains, Phase IV (KMG-IV): sequencing the most valuable type-strain genomes for metagenomic binning, comparative biology and taxonomic classification.</title>
        <authorList>
            <person name="Goeker M."/>
        </authorList>
    </citation>
    <scope>NUCLEOTIDE SEQUENCE [LARGE SCALE GENOMIC DNA]</scope>
    <source>
        <strain evidence="1 2">DSM 17721</strain>
    </source>
</reference>
<organism evidence="1 2">
    <name type="scientific">Desulfosalsimonas propionicica</name>
    <dbReference type="NCBI Taxonomy" id="332175"/>
    <lineage>
        <taxon>Bacteria</taxon>
        <taxon>Pseudomonadati</taxon>
        <taxon>Thermodesulfobacteriota</taxon>
        <taxon>Desulfobacteria</taxon>
        <taxon>Desulfobacterales</taxon>
        <taxon>Desulfosalsimonadaceae</taxon>
        <taxon>Desulfosalsimonas</taxon>
    </lineage>
</organism>
<proteinExistence type="predicted"/>
<evidence type="ECO:0000313" key="2">
    <source>
        <dbReference type="Proteomes" id="UP000525298"/>
    </source>
</evidence>
<dbReference type="Gene3D" id="3.40.1260.10">
    <property type="entry name" value="DsrEFH-like"/>
    <property type="match status" value="1"/>
</dbReference>
<dbReference type="Pfam" id="PF02635">
    <property type="entry name" value="DsrE"/>
    <property type="match status" value="1"/>
</dbReference>
<evidence type="ECO:0000313" key="1">
    <source>
        <dbReference type="EMBL" id="MBA2880238.1"/>
    </source>
</evidence>
<dbReference type="Proteomes" id="UP000525298">
    <property type="component" value="Unassembled WGS sequence"/>
</dbReference>
<protein>
    <submittedName>
        <fullName evidence="1">Intracellular sulfur oxidation DsrE/DsrF family protein</fullName>
    </submittedName>
</protein>
<dbReference type="InterPro" id="IPR003787">
    <property type="entry name" value="Sulphur_relay_DsrE/F-like"/>
</dbReference>
<keyword evidence="2" id="KW-1185">Reference proteome</keyword>
<dbReference type="InterPro" id="IPR027396">
    <property type="entry name" value="DsrEFH-like"/>
</dbReference>
<comment type="caution">
    <text evidence="1">The sequence shown here is derived from an EMBL/GenBank/DDBJ whole genome shotgun (WGS) entry which is preliminary data.</text>
</comment>
<gene>
    <name evidence="1" type="ORF">HNR65_000545</name>
</gene>
<accession>A0A7W0C6V6</accession>